<protein>
    <submittedName>
        <fullName evidence="1">Uncharacterized protein</fullName>
    </submittedName>
</protein>
<dbReference type="EMBL" id="LWQT01000055">
    <property type="protein sequence ID" value="OAN50145.1"/>
    <property type="molecule type" value="Genomic_DNA"/>
</dbReference>
<dbReference type="AlphaFoldDB" id="A0A178MPZ4"/>
<keyword evidence="2" id="KW-1185">Reference proteome</keyword>
<dbReference type="RefSeq" id="WP_068492426.1">
    <property type="nucleotide sequence ID" value="NZ_LWQT01000055.1"/>
</dbReference>
<sequence length="144" mass="15252">MAGFEEAIPAVIQLTSDVIDAQAQQSAEDEHVLAVNNQIVRRNQMIAAQQDRQARQQRDLLDKQQASARAQMGAWGVGGGGGSADAILEGMAQRSAETIAADDALAQFKMERNTARAGQGSGSNLLDSAMGNGMKVFQSFFDGP</sequence>
<name>A0A178MPZ4_9PROT</name>
<proteinExistence type="predicted"/>
<accession>A0A178MPZ4</accession>
<comment type="caution">
    <text evidence="1">The sequence shown here is derived from an EMBL/GenBank/DDBJ whole genome shotgun (WGS) entry which is preliminary data.</text>
</comment>
<dbReference type="Proteomes" id="UP000078428">
    <property type="component" value="Unassembled WGS sequence"/>
</dbReference>
<evidence type="ECO:0000313" key="2">
    <source>
        <dbReference type="Proteomes" id="UP000078428"/>
    </source>
</evidence>
<organism evidence="1 2">
    <name type="scientific">Paramagnetospirillum marisnigri</name>
    <dbReference type="NCBI Taxonomy" id="1285242"/>
    <lineage>
        <taxon>Bacteria</taxon>
        <taxon>Pseudomonadati</taxon>
        <taxon>Pseudomonadota</taxon>
        <taxon>Alphaproteobacteria</taxon>
        <taxon>Rhodospirillales</taxon>
        <taxon>Magnetospirillaceae</taxon>
        <taxon>Paramagnetospirillum</taxon>
    </lineage>
</organism>
<gene>
    <name evidence="1" type="ORF">A6A04_01675</name>
</gene>
<reference evidence="1 2" key="1">
    <citation type="submission" date="2016-04" db="EMBL/GenBank/DDBJ databases">
        <title>Draft genome sequence of freshwater magnetotactic bacteria Magnetospirillum marisnigri SP-1 and Magnetospirillum moscoviense BB-1.</title>
        <authorList>
            <person name="Koziaeva V."/>
            <person name="Dziuba M.V."/>
            <person name="Ivanov T.M."/>
            <person name="Kuznetsov B."/>
            <person name="Grouzdev D.S."/>
        </authorList>
    </citation>
    <scope>NUCLEOTIDE SEQUENCE [LARGE SCALE GENOMIC DNA]</scope>
    <source>
        <strain evidence="1 2">SP-1</strain>
    </source>
</reference>
<evidence type="ECO:0000313" key="1">
    <source>
        <dbReference type="EMBL" id="OAN50145.1"/>
    </source>
</evidence>